<evidence type="ECO:0000313" key="3">
    <source>
        <dbReference type="Proteomes" id="UP001287286"/>
    </source>
</evidence>
<comment type="caution">
    <text evidence="2">The sequence shown here is derived from an EMBL/GenBank/DDBJ whole genome shotgun (WGS) entry which is preliminary data.</text>
</comment>
<organism evidence="2 3">
    <name type="scientific">Purpureocillium lilacinum</name>
    <name type="common">Paecilomyces lilacinus</name>
    <dbReference type="NCBI Taxonomy" id="33203"/>
    <lineage>
        <taxon>Eukaryota</taxon>
        <taxon>Fungi</taxon>
        <taxon>Dikarya</taxon>
        <taxon>Ascomycota</taxon>
        <taxon>Pezizomycotina</taxon>
        <taxon>Sordariomycetes</taxon>
        <taxon>Hypocreomycetidae</taxon>
        <taxon>Hypocreales</taxon>
        <taxon>Ophiocordycipitaceae</taxon>
        <taxon>Purpureocillium</taxon>
    </lineage>
</organism>
<feature type="region of interest" description="Disordered" evidence="1">
    <location>
        <begin position="142"/>
        <end position="192"/>
    </location>
</feature>
<accession>A0ABR0BI23</accession>
<protein>
    <submittedName>
        <fullName evidence="2">Uncharacterized protein</fullName>
    </submittedName>
</protein>
<feature type="compositionally biased region" description="Basic residues" evidence="1">
    <location>
        <begin position="179"/>
        <end position="192"/>
    </location>
</feature>
<evidence type="ECO:0000256" key="1">
    <source>
        <dbReference type="SAM" id="MobiDB-lite"/>
    </source>
</evidence>
<keyword evidence="3" id="KW-1185">Reference proteome</keyword>
<gene>
    <name evidence="2" type="ORF">Purlil1_12081</name>
</gene>
<dbReference type="Proteomes" id="UP001287286">
    <property type="component" value="Unassembled WGS sequence"/>
</dbReference>
<reference evidence="2 3" key="1">
    <citation type="journal article" date="2024" name="Microbiol. Resour. Announc.">
        <title>Genome annotations for the ascomycete fungi Trichoderma harzianum, Trichoderma aggressivum, and Purpureocillium lilacinum.</title>
        <authorList>
            <person name="Beijen E.P.W."/>
            <person name="Ohm R.A."/>
        </authorList>
    </citation>
    <scope>NUCLEOTIDE SEQUENCE [LARGE SCALE GENOMIC DNA]</scope>
    <source>
        <strain evidence="2 3">CBS 150709</strain>
    </source>
</reference>
<dbReference type="EMBL" id="JAWRVI010000087">
    <property type="protein sequence ID" value="KAK4078060.1"/>
    <property type="molecule type" value="Genomic_DNA"/>
</dbReference>
<evidence type="ECO:0000313" key="2">
    <source>
        <dbReference type="EMBL" id="KAK4078060.1"/>
    </source>
</evidence>
<proteinExistence type="predicted"/>
<name>A0ABR0BI23_PURLI</name>
<feature type="region of interest" description="Disordered" evidence="1">
    <location>
        <begin position="1"/>
        <end position="28"/>
    </location>
</feature>
<sequence>MPAKSHFPAATRQRNAQNSELRPVADEFQRQAPVWPGLPRSPKPRPSAGCCYAWLDSVWPMTPMPSPLGGSQRCASVANALILERGSRRHSRASPVVDVGPGRQGWVYENPDTRPGHIYEHIRRQVVLVSRAPAMPGARHEAWADLTNTSQSGVNDSSGRRGRSRGDASKRGNTTSVHGGKKSSSRRKRCGRRVLIMTRLEAEWRG</sequence>